<reference evidence="1 2" key="1">
    <citation type="journal article" date="2016" name="Mol. Biol. Evol.">
        <title>Comparative Genomics of Early-Diverging Mushroom-Forming Fungi Provides Insights into the Origins of Lignocellulose Decay Capabilities.</title>
        <authorList>
            <person name="Nagy L.G."/>
            <person name="Riley R."/>
            <person name="Tritt A."/>
            <person name="Adam C."/>
            <person name="Daum C."/>
            <person name="Floudas D."/>
            <person name="Sun H."/>
            <person name="Yadav J.S."/>
            <person name="Pangilinan J."/>
            <person name="Larsson K.H."/>
            <person name="Matsuura K."/>
            <person name="Barry K."/>
            <person name="Labutti K."/>
            <person name="Kuo R."/>
            <person name="Ohm R.A."/>
            <person name="Bhattacharya S.S."/>
            <person name="Shirouzu T."/>
            <person name="Yoshinaga Y."/>
            <person name="Martin F.M."/>
            <person name="Grigoriev I.V."/>
            <person name="Hibbett D.S."/>
        </authorList>
    </citation>
    <scope>NUCLEOTIDE SEQUENCE [LARGE SCALE GENOMIC DNA]</scope>
    <source>
        <strain evidence="1 2">L-15889</strain>
    </source>
</reference>
<dbReference type="AlphaFoldDB" id="A0A165KSP0"/>
<dbReference type="Proteomes" id="UP000076727">
    <property type="component" value="Unassembled WGS sequence"/>
</dbReference>
<evidence type="ECO:0000313" key="1">
    <source>
        <dbReference type="EMBL" id="KZT63532.1"/>
    </source>
</evidence>
<name>A0A165KSP0_9APHY</name>
<protein>
    <submittedName>
        <fullName evidence="1">Uncharacterized protein</fullName>
    </submittedName>
</protein>
<keyword evidence="2" id="KW-1185">Reference proteome</keyword>
<dbReference type="EMBL" id="KV429175">
    <property type="protein sequence ID" value="KZT63532.1"/>
    <property type="molecule type" value="Genomic_DNA"/>
</dbReference>
<accession>A0A165KSP0</accession>
<proteinExistence type="predicted"/>
<organism evidence="1 2">
    <name type="scientific">Daedalea quercina L-15889</name>
    <dbReference type="NCBI Taxonomy" id="1314783"/>
    <lineage>
        <taxon>Eukaryota</taxon>
        <taxon>Fungi</taxon>
        <taxon>Dikarya</taxon>
        <taxon>Basidiomycota</taxon>
        <taxon>Agaricomycotina</taxon>
        <taxon>Agaricomycetes</taxon>
        <taxon>Polyporales</taxon>
        <taxon>Fomitopsis</taxon>
    </lineage>
</organism>
<gene>
    <name evidence="1" type="ORF">DAEQUDRAFT_117841</name>
</gene>
<evidence type="ECO:0000313" key="2">
    <source>
        <dbReference type="Proteomes" id="UP000076727"/>
    </source>
</evidence>
<dbReference type="OrthoDB" id="3067876at2759"/>
<sequence length="104" mass="12239">MKPAPSYAKLSPERDRSLCLFSRLTLRGAHLPSPITLSRRESFPARQFDFKTDQLVNRSDWHAAEPPQNTGQLSLELGEYWRWQICCRLFSESYPRCISRRRLL</sequence>